<organism evidence="2 3">
    <name type="scientific">Pseudocercospora eumusae</name>
    <dbReference type="NCBI Taxonomy" id="321146"/>
    <lineage>
        <taxon>Eukaryota</taxon>
        <taxon>Fungi</taxon>
        <taxon>Dikarya</taxon>
        <taxon>Ascomycota</taxon>
        <taxon>Pezizomycotina</taxon>
        <taxon>Dothideomycetes</taxon>
        <taxon>Dothideomycetidae</taxon>
        <taxon>Mycosphaerellales</taxon>
        <taxon>Mycosphaerellaceae</taxon>
        <taxon>Pseudocercospora</taxon>
    </lineage>
</organism>
<feature type="region of interest" description="Disordered" evidence="1">
    <location>
        <begin position="215"/>
        <end position="234"/>
    </location>
</feature>
<feature type="region of interest" description="Disordered" evidence="1">
    <location>
        <begin position="96"/>
        <end position="133"/>
    </location>
</feature>
<name>A0A139H7H2_9PEZI</name>
<evidence type="ECO:0000313" key="2">
    <source>
        <dbReference type="EMBL" id="KXS98374.1"/>
    </source>
</evidence>
<dbReference type="AlphaFoldDB" id="A0A139H7H2"/>
<comment type="caution">
    <text evidence="2">The sequence shown here is derived from an EMBL/GenBank/DDBJ whole genome shotgun (WGS) entry which is preliminary data.</text>
</comment>
<evidence type="ECO:0000313" key="3">
    <source>
        <dbReference type="Proteomes" id="UP000070133"/>
    </source>
</evidence>
<gene>
    <name evidence="2" type="ORF">AC578_4660</name>
</gene>
<feature type="region of interest" description="Disordered" evidence="1">
    <location>
        <begin position="1"/>
        <end position="27"/>
    </location>
</feature>
<dbReference type="OrthoDB" id="3650196at2759"/>
<evidence type="ECO:0000256" key="1">
    <source>
        <dbReference type="SAM" id="MobiDB-lite"/>
    </source>
</evidence>
<dbReference type="EMBL" id="LFZN01000115">
    <property type="protein sequence ID" value="KXS98374.1"/>
    <property type="molecule type" value="Genomic_DNA"/>
</dbReference>
<accession>A0A139H7H2</accession>
<sequence length="446" mass="50234">MPEDPKPPDRHASAQCPISSCPYGKPPGKARLRHDVFVHLRKTHRIVDLPLRPQSKGFNLAEHNKACLEHFLNWADEHDVEHTAERFFKYAVEKRRRGVGRKESETGVVSSPSLEGRDRDGEGGATPVASSVAPSDALPASFVPGNSPGYGQGNASLLSGAGAGFPPLQPPHQPVNALPAPFVPRPLIPPLPVPAPTPWYAKRRAPLLYPVSTTEEEAEQTSDIPNDEDYSHVSEGNPKLNSIVSQLRAGLHQQLIDVIISALGDRAKDLRHDSAYRCLILALLITHAPRTQDLAEILVSETQGYRSWLKRQMDPDTPHNLYYSYCGTERAEDGFFDVMYGIFVDVSMRRRNHLRRIAGIDFVWIVVEFGGEEEGMHARDFDEQCREELLCRDEEVLYGSFWKAVRAWLGGYKDFRQAFFKHVVFELDAEDERRERMRRGLEGEKD</sequence>
<protein>
    <submittedName>
        <fullName evidence="2">Uncharacterized protein</fullName>
    </submittedName>
</protein>
<reference evidence="2 3" key="1">
    <citation type="submission" date="2015-07" db="EMBL/GenBank/DDBJ databases">
        <title>Comparative genomics of the Sigatoka disease complex on banana suggests a link between parallel evolutionary changes in Pseudocercospora fijiensis and Pseudocercospora eumusae and increased virulence on the banana host.</title>
        <authorList>
            <person name="Chang T.-C."/>
            <person name="Salvucci A."/>
            <person name="Crous P.W."/>
            <person name="Stergiopoulos I."/>
        </authorList>
    </citation>
    <scope>NUCLEOTIDE SEQUENCE [LARGE SCALE GENOMIC DNA]</scope>
    <source>
        <strain evidence="2 3">CBS 114824</strain>
    </source>
</reference>
<keyword evidence="3" id="KW-1185">Reference proteome</keyword>
<feature type="compositionally biased region" description="Basic and acidic residues" evidence="1">
    <location>
        <begin position="1"/>
        <end position="12"/>
    </location>
</feature>
<proteinExistence type="predicted"/>
<dbReference type="Proteomes" id="UP000070133">
    <property type="component" value="Unassembled WGS sequence"/>
</dbReference>
<feature type="compositionally biased region" description="Acidic residues" evidence="1">
    <location>
        <begin position="215"/>
        <end position="228"/>
    </location>
</feature>